<evidence type="ECO:0000256" key="2">
    <source>
        <dbReference type="ARBA" id="ARBA00022448"/>
    </source>
</evidence>
<reference evidence="8 9" key="1">
    <citation type="submission" date="2017-01" db="EMBL/GenBank/DDBJ databases">
        <authorList>
            <person name="Mah S.A."/>
            <person name="Swanson W.J."/>
            <person name="Moy G.W."/>
            <person name="Vacquier V.D."/>
        </authorList>
    </citation>
    <scope>NUCLEOTIDE SEQUENCE [LARGE SCALE GENOMIC DNA]</scope>
    <source>
        <strain evidence="8 9">DSM 22694</strain>
    </source>
</reference>
<evidence type="ECO:0000313" key="8">
    <source>
        <dbReference type="EMBL" id="APW42073.1"/>
    </source>
</evidence>
<keyword evidence="4 7" id="KW-0812">Transmembrane</keyword>
<dbReference type="PANTHER" id="PTHR36838">
    <property type="entry name" value="AUXIN EFFLUX CARRIER FAMILY PROTEIN"/>
    <property type="match status" value="1"/>
</dbReference>
<evidence type="ECO:0000256" key="1">
    <source>
        <dbReference type="ARBA" id="ARBA00004141"/>
    </source>
</evidence>
<evidence type="ECO:0000256" key="4">
    <source>
        <dbReference type="ARBA" id="ARBA00022692"/>
    </source>
</evidence>
<dbReference type="Pfam" id="PF03547">
    <property type="entry name" value="Mem_trans"/>
    <property type="match status" value="1"/>
</dbReference>
<name>A0A1P8K7U6_9BURK</name>
<feature type="transmembrane region" description="Helical" evidence="7">
    <location>
        <begin position="289"/>
        <end position="312"/>
    </location>
</feature>
<dbReference type="STRING" id="1484693.RS694_05690"/>
<organism evidence="8 9">
    <name type="scientific">Rhodoferax saidenbachensis</name>
    <dbReference type="NCBI Taxonomy" id="1484693"/>
    <lineage>
        <taxon>Bacteria</taxon>
        <taxon>Pseudomonadati</taxon>
        <taxon>Pseudomonadota</taxon>
        <taxon>Betaproteobacteria</taxon>
        <taxon>Burkholderiales</taxon>
        <taxon>Comamonadaceae</taxon>
        <taxon>Rhodoferax</taxon>
    </lineage>
</organism>
<keyword evidence="3" id="KW-1003">Cell membrane</keyword>
<feature type="transmembrane region" description="Helical" evidence="7">
    <location>
        <begin position="6"/>
        <end position="22"/>
    </location>
</feature>
<evidence type="ECO:0000313" key="9">
    <source>
        <dbReference type="Proteomes" id="UP000186110"/>
    </source>
</evidence>
<dbReference type="GO" id="GO:0016020">
    <property type="term" value="C:membrane"/>
    <property type="evidence" value="ECO:0007669"/>
    <property type="project" value="UniProtKB-SubCell"/>
</dbReference>
<feature type="transmembrane region" description="Helical" evidence="7">
    <location>
        <begin position="167"/>
        <end position="185"/>
    </location>
</feature>
<feature type="transmembrane region" description="Helical" evidence="7">
    <location>
        <begin position="197"/>
        <end position="219"/>
    </location>
</feature>
<dbReference type="AlphaFoldDB" id="A0A1P8K7U6"/>
<evidence type="ECO:0000256" key="5">
    <source>
        <dbReference type="ARBA" id="ARBA00022989"/>
    </source>
</evidence>
<proteinExistence type="predicted"/>
<feature type="transmembrane region" description="Helical" evidence="7">
    <location>
        <begin position="258"/>
        <end position="277"/>
    </location>
</feature>
<comment type="subcellular location">
    <subcellularLocation>
        <location evidence="1">Membrane</location>
        <topology evidence="1">Multi-pass membrane protein</topology>
    </subcellularLocation>
</comment>
<keyword evidence="9" id="KW-1185">Reference proteome</keyword>
<evidence type="ECO:0000256" key="3">
    <source>
        <dbReference type="ARBA" id="ARBA00022475"/>
    </source>
</evidence>
<keyword evidence="6 7" id="KW-0472">Membrane</keyword>
<dbReference type="RefSeq" id="WP_029706061.1">
    <property type="nucleotide sequence ID" value="NZ_CP019239.1"/>
</dbReference>
<dbReference type="Proteomes" id="UP000186110">
    <property type="component" value="Chromosome"/>
</dbReference>
<dbReference type="eggNOG" id="COG0679">
    <property type="taxonomic scope" value="Bacteria"/>
</dbReference>
<feature type="transmembrane region" description="Helical" evidence="7">
    <location>
        <begin position="65"/>
        <end position="84"/>
    </location>
</feature>
<feature type="transmembrane region" description="Helical" evidence="7">
    <location>
        <begin position="96"/>
        <end position="119"/>
    </location>
</feature>
<sequence length="316" mass="33515">MLEILAVTGPTYVIIALGYLCTRGGLFSKTDMRVLGKFVLNIALPALLFNALSQRSLREVMHMDYLVAYGLGALVAVSLGFLWARYLGIRSPSASTYFAMGVSSSNSGFMGYPIALMLLGPEAGVALALNMLVENLLILPLLLVLADRGPEHHGGTLRTLGRMLGGLARNPMIMAIAVGFAFSAADLQLPGPLARTVTLFSQASTALALFVIGGTLVGLQVHGLRARIAQITVGKLVGHPLAVLLVLLWLVPVNDPELRTAAVLYAAMPMLGIYPLLAEKHGHQELSAATLLVTTVASFFTISALIGLLRYIGPWG</sequence>
<feature type="transmembrane region" description="Helical" evidence="7">
    <location>
        <begin position="231"/>
        <end position="252"/>
    </location>
</feature>
<protein>
    <submittedName>
        <fullName evidence="8">Permease</fullName>
    </submittedName>
</protein>
<evidence type="ECO:0000256" key="7">
    <source>
        <dbReference type="SAM" id="Phobius"/>
    </source>
</evidence>
<keyword evidence="5 7" id="KW-1133">Transmembrane helix</keyword>
<dbReference type="PANTHER" id="PTHR36838:SF3">
    <property type="entry name" value="TRANSPORTER AUXIN EFFLUX CARRIER EC FAMILY"/>
    <property type="match status" value="1"/>
</dbReference>
<feature type="transmembrane region" description="Helical" evidence="7">
    <location>
        <begin position="125"/>
        <end position="146"/>
    </location>
</feature>
<dbReference type="InterPro" id="IPR004776">
    <property type="entry name" value="Mem_transp_PIN-like"/>
</dbReference>
<gene>
    <name evidence="8" type="ORF">RS694_05690</name>
</gene>
<keyword evidence="2" id="KW-0813">Transport</keyword>
<feature type="transmembrane region" description="Helical" evidence="7">
    <location>
        <begin position="34"/>
        <end position="53"/>
    </location>
</feature>
<dbReference type="EMBL" id="CP019239">
    <property type="protein sequence ID" value="APW42073.1"/>
    <property type="molecule type" value="Genomic_DNA"/>
</dbReference>
<dbReference type="GO" id="GO:0055085">
    <property type="term" value="P:transmembrane transport"/>
    <property type="evidence" value="ECO:0007669"/>
    <property type="project" value="InterPro"/>
</dbReference>
<evidence type="ECO:0000256" key="6">
    <source>
        <dbReference type="ARBA" id="ARBA00023136"/>
    </source>
</evidence>
<dbReference type="KEGG" id="rsb:RS694_05690"/>
<accession>A0A1P8K7U6</accession>